<keyword evidence="1" id="KW-1133">Transmembrane helix</keyword>
<accession>A0A645D9Q7</accession>
<dbReference type="GO" id="GO:0015661">
    <property type="term" value="F:L-lysine efflux transmembrane transporter activity"/>
    <property type="evidence" value="ECO:0007669"/>
    <property type="project" value="InterPro"/>
</dbReference>
<sequence>MIDLLLALSAGILFGFVLRHYPVWAKQVPVAITVGLFALIFVMGLQVGGSSEVMNSIMQIGFQAASFAFITVCGSVMFSVPLSLWWKKKSGGGHHS</sequence>
<dbReference type="InterPro" id="IPR005642">
    <property type="entry name" value="LysO"/>
</dbReference>
<dbReference type="AlphaFoldDB" id="A0A645D9Q7"/>
<reference evidence="2" key="1">
    <citation type="submission" date="2019-08" db="EMBL/GenBank/DDBJ databases">
        <authorList>
            <person name="Kucharzyk K."/>
            <person name="Murdoch R.W."/>
            <person name="Higgins S."/>
            <person name="Loffler F."/>
        </authorList>
    </citation>
    <scope>NUCLEOTIDE SEQUENCE</scope>
</reference>
<organism evidence="2">
    <name type="scientific">bioreactor metagenome</name>
    <dbReference type="NCBI Taxonomy" id="1076179"/>
    <lineage>
        <taxon>unclassified sequences</taxon>
        <taxon>metagenomes</taxon>
        <taxon>ecological metagenomes</taxon>
    </lineage>
</organism>
<evidence type="ECO:0000256" key="1">
    <source>
        <dbReference type="SAM" id="Phobius"/>
    </source>
</evidence>
<evidence type="ECO:0000313" key="2">
    <source>
        <dbReference type="EMBL" id="MPM85352.1"/>
    </source>
</evidence>
<proteinExistence type="predicted"/>
<protein>
    <submittedName>
        <fullName evidence="2">Uncharacterized protein</fullName>
    </submittedName>
</protein>
<keyword evidence="1" id="KW-0812">Transmembrane</keyword>
<feature type="transmembrane region" description="Helical" evidence="1">
    <location>
        <begin position="29"/>
        <end position="48"/>
    </location>
</feature>
<feature type="transmembrane region" description="Helical" evidence="1">
    <location>
        <begin position="60"/>
        <end position="86"/>
    </location>
</feature>
<dbReference type="Pfam" id="PF03956">
    <property type="entry name" value="Lys_export"/>
    <property type="match status" value="1"/>
</dbReference>
<dbReference type="EMBL" id="VSSQ01033684">
    <property type="protein sequence ID" value="MPM85352.1"/>
    <property type="molecule type" value="Genomic_DNA"/>
</dbReference>
<keyword evidence="1" id="KW-0472">Membrane</keyword>
<gene>
    <name evidence="2" type="ORF">SDC9_132431</name>
</gene>
<name>A0A645D9Q7_9ZZZZ</name>
<comment type="caution">
    <text evidence="2">The sequence shown here is derived from an EMBL/GenBank/DDBJ whole genome shotgun (WGS) entry which is preliminary data.</text>
</comment>